<comment type="subcellular location">
    <subcellularLocation>
        <location evidence="1 5 6">Nucleus</location>
    </subcellularLocation>
</comment>
<reference evidence="9" key="1">
    <citation type="journal article" date="2018" name="Nat. Microbiol.">
        <title>Leveraging single-cell genomics to expand the fungal tree of life.</title>
        <authorList>
            <person name="Ahrendt S.R."/>
            <person name="Quandt C.A."/>
            <person name="Ciobanu D."/>
            <person name="Clum A."/>
            <person name="Salamov A."/>
            <person name="Andreopoulos B."/>
            <person name="Cheng J.F."/>
            <person name="Woyke T."/>
            <person name="Pelin A."/>
            <person name="Henrissat B."/>
            <person name="Reynolds N.K."/>
            <person name="Benny G.L."/>
            <person name="Smith M.E."/>
            <person name="James T.Y."/>
            <person name="Grigoriev I.V."/>
        </authorList>
    </citation>
    <scope>NUCLEOTIDE SEQUENCE [LARGE SCALE GENOMIC DNA]</scope>
    <source>
        <strain evidence="9">Benny S71-1</strain>
    </source>
</reference>
<evidence type="ECO:0000256" key="6">
    <source>
        <dbReference type="RuleBase" id="RU000682"/>
    </source>
</evidence>
<evidence type="ECO:0000256" key="2">
    <source>
        <dbReference type="ARBA" id="ARBA00023125"/>
    </source>
</evidence>
<dbReference type="InterPro" id="IPR017970">
    <property type="entry name" value="Homeobox_CS"/>
</dbReference>
<gene>
    <name evidence="8" type="ORF">SYNPS1DRAFT_15989</name>
</gene>
<evidence type="ECO:0000313" key="8">
    <source>
        <dbReference type="EMBL" id="RKP25225.1"/>
    </source>
</evidence>
<accession>A0A4P9YZ48</accession>
<dbReference type="SMART" id="SM00389">
    <property type="entry name" value="HOX"/>
    <property type="match status" value="1"/>
</dbReference>
<evidence type="ECO:0000256" key="1">
    <source>
        <dbReference type="ARBA" id="ARBA00004123"/>
    </source>
</evidence>
<dbReference type="GO" id="GO:0000981">
    <property type="term" value="F:DNA-binding transcription factor activity, RNA polymerase II-specific"/>
    <property type="evidence" value="ECO:0007669"/>
    <property type="project" value="InterPro"/>
</dbReference>
<sequence>MHGGDTSPSVHSKKRNRINAGQLMVLEKAFSSSPSPSSQMRTMIAHQCRMSERSVQIWFQNRRAKARNAQRK</sequence>
<evidence type="ECO:0000256" key="4">
    <source>
        <dbReference type="ARBA" id="ARBA00023242"/>
    </source>
</evidence>
<dbReference type="Proteomes" id="UP000278143">
    <property type="component" value="Unassembled WGS sequence"/>
</dbReference>
<keyword evidence="4 5" id="KW-0539">Nucleus</keyword>
<feature type="domain" description="Homeobox" evidence="7">
    <location>
        <begin position="9"/>
        <end position="69"/>
    </location>
</feature>
<dbReference type="PANTHER" id="PTHR24324:SF5">
    <property type="entry name" value="HEMATOPOIETICALLY-EXPRESSED HOMEOBOX PROTEIN HHEX"/>
    <property type="match status" value="1"/>
</dbReference>
<name>A0A4P9YZ48_9FUNG</name>
<evidence type="ECO:0000256" key="3">
    <source>
        <dbReference type="ARBA" id="ARBA00023155"/>
    </source>
</evidence>
<feature type="non-terminal residue" evidence="8">
    <location>
        <position position="72"/>
    </location>
</feature>
<dbReference type="PANTHER" id="PTHR24324">
    <property type="entry name" value="HOMEOBOX PROTEIN HHEX"/>
    <property type="match status" value="1"/>
</dbReference>
<keyword evidence="9" id="KW-1185">Reference proteome</keyword>
<evidence type="ECO:0000256" key="5">
    <source>
        <dbReference type="PROSITE-ProRule" id="PRU00108"/>
    </source>
</evidence>
<dbReference type="GO" id="GO:0030154">
    <property type="term" value="P:cell differentiation"/>
    <property type="evidence" value="ECO:0007669"/>
    <property type="project" value="TreeGrafter"/>
</dbReference>
<protein>
    <submittedName>
        <fullName evidence="8">Homeobox domain-containing protein</fullName>
    </submittedName>
</protein>
<evidence type="ECO:0000313" key="9">
    <source>
        <dbReference type="Proteomes" id="UP000278143"/>
    </source>
</evidence>
<dbReference type="InterPro" id="IPR009057">
    <property type="entry name" value="Homeodomain-like_sf"/>
</dbReference>
<dbReference type="OrthoDB" id="6159439at2759"/>
<feature type="DNA-binding region" description="Homeobox" evidence="5">
    <location>
        <begin position="11"/>
        <end position="70"/>
    </location>
</feature>
<keyword evidence="2 5" id="KW-0238">DNA-binding</keyword>
<dbReference type="SUPFAM" id="SSF46689">
    <property type="entry name" value="Homeodomain-like"/>
    <property type="match status" value="1"/>
</dbReference>
<dbReference type="InterPro" id="IPR001356">
    <property type="entry name" value="HD"/>
</dbReference>
<dbReference type="CDD" id="cd00086">
    <property type="entry name" value="homeodomain"/>
    <property type="match status" value="1"/>
</dbReference>
<dbReference type="InterPro" id="IPR051000">
    <property type="entry name" value="Homeobox_DNA-bind_prot"/>
</dbReference>
<dbReference type="GO" id="GO:0005634">
    <property type="term" value="C:nucleus"/>
    <property type="evidence" value="ECO:0007669"/>
    <property type="project" value="UniProtKB-SubCell"/>
</dbReference>
<keyword evidence="3 5" id="KW-0371">Homeobox</keyword>
<dbReference type="PROSITE" id="PS00027">
    <property type="entry name" value="HOMEOBOX_1"/>
    <property type="match status" value="1"/>
</dbReference>
<dbReference type="EMBL" id="KZ989834">
    <property type="protein sequence ID" value="RKP25225.1"/>
    <property type="molecule type" value="Genomic_DNA"/>
</dbReference>
<organism evidence="8 9">
    <name type="scientific">Syncephalis pseudoplumigaleata</name>
    <dbReference type="NCBI Taxonomy" id="1712513"/>
    <lineage>
        <taxon>Eukaryota</taxon>
        <taxon>Fungi</taxon>
        <taxon>Fungi incertae sedis</taxon>
        <taxon>Zoopagomycota</taxon>
        <taxon>Zoopagomycotina</taxon>
        <taxon>Zoopagomycetes</taxon>
        <taxon>Zoopagales</taxon>
        <taxon>Piptocephalidaceae</taxon>
        <taxon>Syncephalis</taxon>
    </lineage>
</organism>
<dbReference type="Pfam" id="PF00046">
    <property type="entry name" value="Homeodomain"/>
    <property type="match status" value="1"/>
</dbReference>
<proteinExistence type="predicted"/>
<evidence type="ECO:0000259" key="7">
    <source>
        <dbReference type="PROSITE" id="PS50071"/>
    </source>
</evidence>
<dbReference type="Gene3D" id="1.10.10.60">
    <property type="entry name" value="Homeodomain-like"/>
    <property type="match status" value="1"/>
</dbReference>
<dbReference type="GO" id="GO:0000978">
    <property type="term" value="F:RNA polymerase II cis-regulatory region sequence-specific DNA binding"/>
    <property type="evidence" value="ECO:0007669"/>
    <property type="project" value="TreeGrafter"/>
</dbReference>
<dbReference type="PROSITE" id="PS50071">
    <property type="entry name" value="HOMEOBOX_2"/>
    <property type="match status" value="1"/>
</dbReference>
<dbReference type="AlphaFoldDB" id="A0A4P9YZ48"/>